<dbReference type="Gene3D" id="2.60.40.1260">
    <property type="entry name" value="Lamin Tail domain"/>
    <property type="match status" value="1"/>
</dbReference>
<sequence>MKIKQWNIIGVGIFCLLLFSSCDSKENKNPSASPEEMNGLVLNEVCSSPNGGWIELYNSTNNDMNFSGLKVLLSDDYYVNKTVYTAPAQTTIAAGTYKILSREHNDIDTDIKTNESLEISLVAANGMILDVFTRDTDIGRNKNHAEGGSYSRLPNGAGKWFITKTATQNEENFGITNRNAIWMWSVSAMNAPLANLVNNGIGHILLNEQFFKSYTLEQAKARIAEAENLGITVHVWFQCFYTDEKWISPVDDINQRYDQELFDDIIKRAEDYVRMGIKGIHFDYIRFGGTAPNHNFPEKGVTAEGAITEFCKQVSEAVRRINKHVILSAALMAERSGDYYYGQNPETMGQYLDILMPMIYRYTETGGDHGALWAQSMADYFVGRAGKAEVWAGTTTYKYVGTNIAGLTAEQMVNDCRVFLNSKATGVVLFRFGLGNMGDLTHLWD</sequence>
<dbReference type="AlphaFoldDB" id="A0A5M8NU70"/>
<evidence type="ECO:0000313" key="3">
    <source>
        <dbReference type="Proteomes" id="UP000324575"/>
    </source>
</evidence>
<feature type="domain" description="LTD" evidence="1">
    <location>
        <begin position="24"/>
        <end position="136"/>
    </location>
</feature>
<reference evidence="2 3" key="1">
    <citation type="submission" date="2019-03" db="EMBL/GenBank/DDBJ databases">
        <title>Single cell metagenomics reveals metabolic interactions within the superorganism composed of flagellate Streblomastix strix and complex community of Bacteroidetes bacteria on its surface.</title>
        <authorList>
            <person name="Treitli S.C."/>
            <person name="Kolisko M."/>
            <person name="Husnik F."/>
            <person name="Keeling P."/>
            <person name="Hampl V."/>
        </authorList>
    </citation>
    <scope>NUCLEOTIDE SEQUENCE [LARGE SCALE GENOMIC DNA]</scope>
    <source>
        <strain evidence="2">St1</strain>
    </source>
</reference>
<gene>
    <name evidence="2" type="ORF">EZS26_003719</name>
</gene>
<protein>
    <recommendedName>
        <fullName evidence="1">LTD domain-containing protein</fullName>
    </recommendedName>
</protein>
<dbReference type="InterPro" id="IPR017853">
    <property type="entry name" value="GH"/>
</dbReference>
<proteinExistence type="predicted"/>
<dbReference type="InterPro" id="IPR036415">
    <property type="entry name" value="Lamin_tail_dom_sf"/>
</dbReference>
<name>A0A5M8NU70_9BACT</name>
<dbReference type="EMBL" id="SNRX01000133">
    <property type="protein sequence ID" value="KAA6300143.1"/>
    <property type="molecule type" value="Genomic_DNA"/>
</dbReference>
<dbReference type="Proteomes" id="UP000324575">
    <property type="component" value="Unassembled WGS sequence"/>
</dbReference>
<dbReference type="Pfam" id="PF00932">
    <property type="entry name" value="LTD"/>
    <property type="match status" value="1"/>
</dbReference>
<dbReference type="InterPro" id="IPR025275">
    <property type="entry name" value="DUF4015"/>
</dbReference>
<dbReference type="PROSITE" id="PS51257">
    <property type="entry name" value="PROKAR_LIPOPROTEIN"/>
    <property type="match status" value="1"/>
</dbReference>
<dbReference type="Pfam" id="PF13200">
    <property type="entry name" value="DUF4015"/>
    <property type="match status" value="1"/>
</dbReference>
<accession>A0A5M8NU70</accession>
<evidence type="ECO:0000259" key="1">
    <source>
        <dbReference type="PROSITE" id="PS51841"/>
    </source>
</evidence>
<comment type="caution">
    <text evidence="2">The sequence shown here is derived from an EMBL/GenBank/DDBJ whole genome shotgun (WGS) entry which is preliminary data.</text>
</comment>
<dbReference type="InterPro" id="IPR001322">
    <property type="entry name" value="Lamin_tail_dom"/>
</dbReference>
<evidence type="ECO:0000313" key="2">
    <source>
        <dbReference type="EMBL" id="KAA6300143.1"/>
    </source>
</evidence>
<dbReference type="PROSITE" id="PS51841">
    <property type="entry name" value="LTD"/>
    <property type="match status" value="1"/>
</dbReference>
<dbReference type="SUPFAM" id="SSF51445">
    <property type="entry name" value="(Trans)glycosidases"/>
    <property type="match status" value="1"/>
</dbReference>
<organism evidence="2 3">
    <name type="scientific">Candidatus Ordinivivax streblomastigis</name>
    <dbReference type="NCBI Taxonomy" id="2540710"/>
    <lineage>
        <taxon>Bacteria</taxon>
        <taxon>Pseudomonadati</taxon>
        <taxon>Bacteroidota</taxon>
        <taxon>Bacteroidia</taxon>
        <taxon>Bacteroidales</taxon>
        <taxon>Candidatus Ordinivivax</taxon>
    </lineage>
</organism>
<dbReference type="SUPFAM" id="SSF74853">
    <property type="entry name" value="Lamin A/C globular tail domain"/>
    <property type="match status" value="1"/>
</dbReference>
<dbReference type="Gene3D" id="3.20.20.80">
    <property type="entry name" value="Glycosidases"/>
    <property type="match status" value="1"/>
</dbReference>